<dbReference type="SUPFAM" id="SSF48371">
    <property type="entry name" value="ARM repeat"/>
    <property type="match status" value="3"/>
</dbReference>
<feature type="repeat" description="HEAT" evidence="4">
    <location>
        <begin position="1659"/>
        <end position="1697"/>
    </location>
</feature>
<feature type="domain" description="TOG" evidence="6">
    <location>
        <begin position="1488"/>
        <end position="1718"/>
    </location>
</feature>
<reference evidence="7 8" key="1">
    <citation type="submission" date="2016-08" db="EMBL/GenBank/DDBJ databases">
        <title>A Parts List for Fungal Cellulosomes Revealed by Comparative Genomics.</title>
        <authorList>
            <consortium name="DOE Joint Genome Institute"/>
            <person name="Haitjema C.H."/>
            <person name="Gilmore S.P."/>
            <person name="Henske J.K."/>
            <person name="Solomon K.V."/>
            <person name="De Groot R."/>
            <person name="Kuo A."/>
            <person name="Mondo S.J."/>
            <person name="Salamov A.A."/>
            <person name="Labutti K."/>
            <person name="Zhao Z."/>
            <person name="Chiniquy J."/>
            <person name="Barry K."/>
            <person name="Brewer H.M."/>
            <person name="Purvine S.O."/>
            <person name="Wright A.T."/>
            <person name="Boxma B."/>
            <person name="Van Alen T."/>
            <person name="Hackstein J.H."/>
            <person name="Baker S.E."/>
            <person name="Grigoriev I.V."/>
            <person name="O'Malley M.A."/>
        </authorList>
    </citation>
    <scope>NUCLEOTIDE SEQUENCE [LARGE SCALE GENOMIC DNA]</scope>
    <source>
        <strain evidence="7 8">S4</strain>
    </source>
</reference>
<reference evidence="7 8" key="2">
    <citation type="submission" date="2016-08" db="EMBL/GenBank/DDBJ databases">
        <title>Pervasive Adenine N6-methylation of Active Genes in Fungi.</title>
        <authorList>
            <consortium name="DOE Joint Genome Institute"/>
            <person name="Mondo S.J."/>
            <person name="Dannebaum R.O."/>
            <person name="Kuo R.C."/>
            <person name="Labutti K."/>
            <person name="Haridas S."/>
            <person name="Kuo A."/>
            <person name="Salamov A."/>
            <person name="Ahrendt S.R."/>
            <person name="Lipzen A."/>
            <person name="Sullivan W."/>
            <person name="Andreopoulos W.B."/>
            <person name="Clum A."/>
            <person name="Lindquist E."/>
            <person name="Daum C."/>
            <person name="Ramamoorthy G.K."/>
            <person name="Gryganskyi A."/>
            <person name="Culley D."/>
            <person name="Magnuson J.K."/>
            <person name="James T.Y."/>
            <person name="O'Malley M.A."/>
            <person name="Stajich J.E."/>
            <person name="Spatafora J.W."/>
            <person name="Visel A."/>
            <person name="Grigoriev I.V."/>
        </authorList>
    </citation>
    <scope>NUCLEOTIDE SEQUENCE [LARGE SCALE GENOMIC DNA]</scope>
    <source>
        <strain evidence="7 8">S4</strain>
    </source>
</reference>
<dbReference type="InterPro" id="IPR021133">
    <property type="entry name" value="HEAT_type_2"/>
</dbReference>
<dbReference type="Pfam" id="PF24993">
    <property type="entry name" value="GNC1_N"/>
    <property type="match status" value="1"/>
</dbReference>
<dbReference type="GO" id="GO:0034198">
    <property type="term" value="P:cellular response to amino acid starvation"/>
    <property type="evidence" value="ECO:0007669"/>
    <property type="project" value="TreeGrafter"/>
</dbReference>
<feature type="region of interest" description="Disordered" evidence="5">
    <location>
        <begin position="1160"/>
        <end position="1196"/>
    </location>
</feature>
<evidence type="ECO:0000256" key="3">
    <source>
        <dbReference type="ARBA" id="ARBA00072275"/>
    </source>
</evidence>
<protein>
    <recommendedName>
        <fullName evidence="3">eIF-2-alpha kinase activator GCN1</fullName>
    </recommendedName>
</protein>
<evidence type="ECO:0000313" key="8">
    <source>
        <dbReference type="Proteomes" id="UP000193944"/>
    </source>
</evidence>
<dbReference type="Pfam" id="PF24984">
    <property type="entry name" value="HEAT_EF3_GNC1"/>
    <property type="match status" value="1"/>
</dbReference>
<dbReference type="Gene3D" id="1.25.10.10">
    <property type="entry name" value="Leucine-rich Repeat Variant"/>
    <property type="match status" value="7"/>
</dbReference>
<dbReference type="GO" id="GO:0030295">
    <property type="term" value="F:protein kinase activator activity"/>
    <property type="evidence" value="ECO:0007669"/>
    <property type="project" value="UniProtKB-ARBA"/>
</dbReference>
<dbReference type="OrthoDB" id="5148094at2759"/>
<organism evidence="7 8">
    <name type="scientific">Anaeromyces robustus</name>
    <dbReference type="NCBI Taxonomy" id="1754192"/>
    <lineage>
        <taxon>Eukaryota</taxon>
        <taxon>Fungi</taxon>
        <taxon>Fungi incertae sedis</taxon>
        <taxon>Chytridiomycota</taxon>
        <taxon>Chytridiomycota incertae sedis</taxon>
        <taxon>Neocallimastigomycetes</taxon>
        <taxon>Neocallimastigales</taxon>
        <taxon>Neocallimastigaceae</taxon>
        <taxon>Anaeromyces</taxon>
    </lineage>
</organism>
<dbReference type="Pfam" id="PF25801">
    <property type="entry name" value="HEAT_GCN1_C_2"/>
    <property type="match status" value="1"/>
</dbReference>
<dbReference type="Pfam" id="PF23271">
    <property type="entry name" value="HEAT_GCN1"/>
    <property type="match status" value="1"/>
</dbReference>
<feature type="repeat" description="HEAT" evidence="4">
    <location>
        <begin position="1778"/>
        <end position="1816"/>
    </location>
</feature>
<name>A0A1Y1X521_9FUNG</name>
<dbReference type="Pfam" id="PF12074">
    <property type="entry name" value="Gcn1_N"/>
    <property type="match status" value="1"/>
</dbReference>
<gene>
    <name evidence="7" type="ORF">BCR32DRAFT_293560</name>
</gene>
<evidence type="ECO:0000259" key="6">
    <source>
        <dbReference type="SMART" id="SM01349"/>
    </source>
</evidence>
<dbReference type="EMBL" id="MCFG01000131">
    <property type="protein sequence ID" value="ORX80921.1"/>
    <property type="molecule type" value="Genomic_DNA"/>
</dbReference>
<dbReference type="InterPro" id="IPR056810">
    <property type="entry name" value="GNC1-like_N"/>
</dbReference>
<dbReference type="InterPro" id="IPR016024">
    <property type="entry name" value="ARM-type_fold"/>
</dbReference>
<feature type="repeat" description="HEAT" evidence="4">
    <location>
        <begin position="2041"/>
        <end position="2082"/>
    </location>
</feature>
<evidence type="ECO:0000256" key="1">
    <source>
        <dbReference type="ARBA" id="ARBA00007366"/>
    </source>
</evidence>
<evidence type="ECO:0000256" key="2">
    <source>
        <dbReference type="ARBA" id="ARBA00022737"/>
    </source>
</evidence>
<dbReference type="PANTHER" id="PTHR23346:SF7">
    <property type="entry name" value="STALLED RIBOSOME SENSOR GCN1"/>
    <property type="match status" value="1"/>
</dbReference>
<keyword evidence="8" id="KW-1185">Reference proteome</keyword>
<comment type="caution">
    <text evidence="7">The sequence shown here is derived from an EMBL/GenBank/DDBJ whole genome shotgun (WGS) entry which is preliminary data.</text>
</comment>
<evidence type="ECO:0000256" key="5">
    <source>
        <dbReference type="SAM" id="MobiDB-lite"/>
    </source>
</evidence>
<dbReference type="Proteomes" id="UP000193944">
    <property type="component" value="Unassembled WGS sequence"/>
</dbReference>
<accession>A0A1Y1X521</accession>
<dbReference type="PROSITE" id="PS50077">
    <property type="entry name" value="HEAT_REPEAT"/>
    <property type="match status" value="4"/>
</dbReference>
<feature type="compositionally biased region" description="Acidic residues" evidence="5">
    <location>
        <begin position="1160"/>
        <end position="1177"/>
    </location>
</feature>
<dbReference type="InterPro" id="IPR022716">
    <property type="entry name" value="Gcn1_N"/>
</dbReference>
<feature type="repeat" description="HEAT" evidence="4">
    <location>
        <begin position="2125"/>
        <end position="2162"/>
    </location>
</feature>
<dbReference type="Pfam" id="PF24987">
    <property type="entry name" value="HEAT_EF3_N"/>
    <property type="match status" value="2"/>
</dbReference>
<proteinExistence type="inferred from homology"/>
<dbReference type="InterPro" id="IPR057546">
    <property type="entry name" value="HEAT_GCN1"/>
</dbReference>
<dbReference type="InterPro" id="IPR034085">
    <property type="entry name" value="TOG"/>
</dbReference>
<dbReference type="SMART" id="SM01349">
    <property type="entry name" value="TOG"/>
    <property type="match status" value="1"/>
</dbReference>
<evidence type="ECO:0000313" key="7">
    <source>
        <dbReference type="EMBL" id="ORX80921.1"/>
    </source>
</evidence>
<dbReference type="GO" id="GO:1904688">
    <property type="term" value="P:regulation of cytoplasmic translational initiation"/>
    <property type="evidence" value="ECO:0007669"/>
    <property type="project" value="UniProtKB-ARBA"/>
</dbReference>
<comment type="similarity">
    <text evidence="1">Belongs to the GCN1 family.</text>
</comment>
<dbReference type="PANTHER" id="PTHR23346">
    <property type="entry name" value="TRANSLATIONAL ACTIVATOR GCN1-RELATED"/>
    <property type="match status" value="1"/>
</dbReference>
<dbReference type="InterPro" id="IPR011989">
    <property type="entry name" value="ARM-like"/>
</dbReference>
<dbReference type="FunFam" id="1.25.10.10:FF:000090">
    <property type="entry name" value="eIF-2-alpha kinase activator GCN1"/>
    <property type="match status" value="1"/>
</dbReference>
<feature type="compositionally biased region" description="Basic and acidic residues" evidence="5">
    <location>
        <begin position="1178"/>
        <end position="1190"/>
    </location>
</feature>
<sequence>MEDENLNNTEDYSEDIDIGYTNVPWDTLINDIISTEILSSSIKRRLYCLENLNKKFKVQDFQDNLTPALLKMIFLTIPRYMDNASRTEIINLLKNIYKNNQRRKNDEPCENAVIKTLCHLIEKENKSILNSSSAKLKYVLLTWTYNLLDEVLSESTKNIKPTVNSLLKSQSLLLEQILLDSTASSSLKNQSIKVARKVVIKKKRLGVETYLNYALNNEGRNWALILGLAVDVAVRKNWKDIIENKKDEVMKFYNKNIVNGKGSVNDIYLDSFKTFIENFMTYDMFKSDIYPSVNKLLLRNPEGILSVLNNIAKYATFDMMPLLSEKSFLDSTISNAYSTNENTKRNAQSLFNTILGKSISNDETSLNKIIKALMKLPAGKNTPDAKQFAYSTCTFFKTLPVNSVRDTINQLITLSGRESNDTTIKSINNNIGYLLNILSDDSNAQDIINSVMQYLTTSLSKANKSAIRLAHLSGIRNCLNEKSFKYVSNNNKGVLDLVNSLLNTLKKVQTAGIGMLNTNSVKDVPSPAEGYYSIEWLQNFTKWEKENLQKSVVEPILEEKNFSNELVDKSSYLLNHKIYNKLQLSEEETFSFANVIISLLKRSDIEQMINECENEFADVLDYLSISCKHYKVRNYVNEEIRSLMISNLKNENLDSIDFLVKIVSTGIVNLLKESEESISKNQNALAWPEDSSYNSSDFEVKLYSTLKSLVPDASLVEGIDKDITNDYLEDILLKLVIILSHPRIVKKLGIDSWLQLCYNVEIDPINLVSTKSESLLTKWINKETDDAYYGTLDLNDSLFLEATLNAISMFTSVSEDIVLPIVVANAINEFKNYRNTELSQTDIDIWKTPEGELYDDPLKKNDNRGSNKKDDWERKLQKEIEEKRRASGRTVQQKLTKEQKALVDKQLAKESEIRQNVQSIYEKVKTAILTMNSAISGVATSNKSYLEDEAPEDSTLDKWIGIIIDTLLKDVILYELNIFKQGRKKEFIYKDGIDTLNKLGGCLPLKVHDIITPPLLLMSILRSFGVGRNEENEEIPSHWSSINIETLAKNSLTKMTSYLKKYITPSTFAYMYPLIDNILGVKGTISTIPEKNRFELIDKCIDFIGKYYDPEYANCHSIKNTSILKCLLGIIGQYPKYLSSCSEGIVRLCEGVRLSQENLYELEEDDDEDEENEEEKQEENKSSIKEKELSELEGEDNDSFVSELLDGLLSESNDVRSICLKGLTIVDIPYGELDTKYNIRDYISAFDEDEAIGNFSMNAFLEKNGEDVHTLEEINGIADLITHPVEVIRNNSSKALAKCVKDYPEALDSVIDKIYETYRDLKAPPVPEYDEFGMVIKESLIKEDNWQARSGLANALKNCAPSLTSCDNLEKLYKFLIYDKGLGDENSDVSRAMLDAGLSALKLNGKNHIKKLLDIMNGYLSKPSSGNSEDQDRIRESVVISLGTLSQHLDSDDPSIPVVISKLIDTLKTPSEAVQEAVANCLPGLIKSINKNESAELVQKLLDGILNGKNYGERRGNAYGLAGVVKGRGMATLKECDIMQKLKEAVENKKKYEYREGALCAFETLSMTLGRLFEPYIIQIIPYLLTCFGDPKSEVREATQDAARVIMSKISGHCVKLILPSLLKGLEDNNWRTKTGSIEFLGTMAFCVPKQLSISLPSIIPSLCEVLSDSHMKVQEAAKNALNNFGQVIKNPEIQELVPSLIDAMVNPDTKTATALKDLLETAFVHYIDAPSLALVMPIIGRGLRERNSEIKKMASQIMGNMSSLTDKKDIIPYIARLMPSLKEVLIDPNPEARGYASKALGTMVEKLGEDNFPELMSELIAILKSDTSAVDRSGAAQGLSEVVRGLGINRMEKLLPEVIENTSSSKQYVREGFMTLLVYLPATFGDQFQNYLSKIIPCILNGLADEVENVRNVSLRAGQMIVQNYSTTAVDLLLPALKRGLFDDNWRIRLSSIQLLGDLLYRIIGITKNTLNSDDIEQLDVYGSETARKVLIFTLGEEGYMQVLSSIYIVRSDTSAVVRQCSIHIWKSIVANTPKTLKEILPILMNMLINNLASSEYERREAAARTLGDLVRKLGEGILDEILPTFDTGLESENVYTRQGVCIGISKILASIGKTQLADFAERMIPLVQKSLVDPEASVREASAQAFDVLHQSIGNKAIDEILPKLLSDLKDGDNSTYALEALKEIMAIRAHVVFPVLIPTLIQQPISSFNARALGSLISVAGQALTRKLNVIIPALMNGLEQEDDAQDDIRETLKIALSSVDDEEGVMALIELLLETIRDTHLTKCKSGCNCLEIFCSETHTDLSDYIPDLLDVLINLLNHNDDEIVKVSWRTLAAVTKEIKKDSLDDYVTCLRKSINEACENLGPDEPLKGFCLPKGISPVLPIYLHGLMYSTSETREYAAIGIGELVQRTSADSLKPFVTQITGPLIRVIGDRFPWQVKAAILKTLNILLSKVPMMLKPFLPQLQRTFIKSLTEQQSVVRNQAAKALSVLVPLQPRLDPLIVEINTGYKNASDSGVKEAMLAALFNVLKTVKNRKDKKVSPATCAIVEKTLISTLNNHNVEQNILLYAAQSFGSYCAITSEDKASELIKNTIDTFNNSDSNDDKASSILSLLNVIYEAPELLSKFGYIDDLVEIIKECFENIDTVIVCDNAVKIAGQLLLNKENDTNNLLERLVPSFVVLLKSRPSECKRTALIVIKEIAKKDHSSVLPFLNQLIPVIMTCVRDRNIPVKLSSERALIYLFDLKNGNDVLQNYLSTLEGPAVRSTGDYARRVLTKLASQDVESEDEDIFSTL</sequence>
<evidence type="ECO:0000256" key="4">
    <source>
        <dbReference type="PROSITE-ProRule" id="PRU00103"/>
    </source>
</evidence>
<dbReference type="GO" id="GO:0005829">
    <property type="term" value="C:cytosol"/>
    <property type="evidence" value="ECO:0007669"/>
    <property type="project" value="TreeGrafter"/>
</dbReference>
<keyword evidence="2" id="KW-0677">Repeat</keyword>
<dbReference type="STRING" id="1754192.A0A1Y1X521"/>